<dbReference type="Gene3D" id="3.40.50.80">
    <property type="entry name" value="Nucleotide-binding domain of ferredoxin-NADP reductase (FNR) module"/>
    <property type="match status" value="1"/>
</dbReference>
<evidence type="ECO:0000256" key="3">
    <source>
        <dbReference type="ARBA" id="ARBA00022448"/>
    </source>
</evidence>
<dbReference type="InterPro" id="IPR050121">
    <property type="entry name" value="Cytochrome_P450_monoxygenase"/>
</dbReference>
<dbReference type="PRINTS" id="PR00463">
    <property type="entry name" value="EP450I"/>
</dbReference>
<reference evidence="19" key="1">
    <citation type="submission" date="2022-11" db="EMBL/GenBank/DDBJ databases">
        <authorList>
            <person name="Scott C."/>
            <person name="Bruce N."/>
        </authorList>
    </citation>
    <scope>NUCLEOTIDE SEQUENCE</scope>
</reference>
<dbReference type="InterPro" id="IPR008254">
    <property type="entry name" value="Flavodoxin/NO_synth"/>
</dbReference>
<dbReference type="Gene3D" id="2.40.30.10">
    <property type="entry name" value="Translation factors"/>
    <property type="match status" value="1"/>
</dbReference>
<dbReference type="InterPro" id="IPR036396">
    <property type="entry name" value="Cyt_P450_sf"/>
</dbReference>
<evidence type="ECO:0000256" key="15">
    <source>
        <dbReference type="PIRSR" id="PIRSR000209-1"/>
    </source>
</evidence>
<evidence type="ECO:0000313" key="19">
    <source>
        <dbReference type="EMBL" id="CAI4214184.1"/>
    </source>
</evidence>
<keyword evidence="9 14" id="KW-0521">NADP</keyword>
<dbReference type="AlphaFoldDB" id="A0A9P1H097"/>
<dbReference type="InterPro" id="IPR003097">
    <property type="entry name" value="CysJ-like_FAD-binding"/>
</dbReference>
<dbReference type="SUPFAM" id="SSF52343">
    <property type="entry name" value="Ferredoxin reductase-like, C-terminal NADP-linked domain"/>
    <property type="match status" value="1"/>
</dbReference>
<dbReference type="SUPFAM" id="SSF48264">
    <property type="entry name" value="Cytochrome P450"/>
    <property type="match status" value="1"/>
</dbReference>
<keyword evidence="10 14" id="KW-0249">Electron transport</keyword>
<keyword evidence="3 14" id="KW-0813">Transport</keyword>
<dbReference type="GO" id="GO:0070330">
    <property type="term" value="F:aromatase activity"/>
    <property type="evidence" value="ECO:0007669"/>
    <property type="project" value="UniProtKB-UniRule"/>
</dbReference>
<dbReference type="CDD" id="cd11068">
    <property type="entry name" value="CYP120A1"/>
    <property type="match status" value="1"/>
</dbReference>
<evidence type="ECO:0000259" key="17">
    <source>
        <dbReference type="PROSITE" id="PS50902"/>
    </source>
</evidence>
<dbReference type="Pfam" id="PF00258">
    <property type="entry name" value="Flavodoxin_1"/>
    <property type="match status" value="1"/>
</dbReference>
<feature type="region of interest" description="Disordered" evidence="16">
    <location>
        <begin position="477"/>
        <end position="506"/>
    </location>
</feature>
<keyword evidence="4 14" id="KW-0349">Heme</keyword>
<comment type="caution">
    <text evidence="19">The sequence shown here is derived from an EMBL/GenBank/DDBJ whole genome shotgun (WGS) entry which is preliminary data.</text>
</comment>
<dbReference type="Gene3D" id="3.40.50.360">
    <property type="match status" value="1"/>
</dbReference>
<dbReference type="Pfam" id="PF00067">
    <property type="entry name" value="p450"/>
    <property type="match status" value="1"/>
</dbReference>
<dbReference type="InterPro" id="IPR029039">
    <property type="entry name" value="Flavoprotein-like_sf"/>
</dbReference>
<evidence type="ECO:0000256" key="12">
    <source>
        <dbReference type="ARBA" id="ARBA00023004"/>
    </source>
</evidence>
<keyword evidence="13 14" id="KW-0503">Monooxygenase</keyword>
<evidence type="ECO:0000256" key="5">
    <source>
        <dbReference type="ARBA" id="ARBA00022630"/>
    </source>
</evidence>
<dbReference type="Pfam" id="PF00667">
    <property type="entry name" value="FAD_binding_1"/>
    <property type="match status" value="1"/>
</dbReference>
<dbReference type="InterPro" id="IPR017927">
    <property type="entry name" value="FAD-bd_FR_type"/>
</dbReference>
<dbReference type="SUPFAM" id="SSF52218">
    <property type="entry name" value="Flavoproteins"/>
    <property type="match status" value="1"/>
</dbReference>
<dbReference type="EC" id="1.14.14.1" evidence="14"/>
<dbReference type="InterPro" id="IPR023173">
    <property type="entry name" value="NADPH_Cyt_P450_Rdtase_alpha"/>
</dbReference>
<dbReference type="EMBL" id="CALLCH030000010">
    <property type="protein sequence ID" value="CAI4214184.1"/>
    <property type="molecule type" value="Genomic_DNA"/>
</dbReference>
<dbReference type="InterPro" id="IPR001128">
    <property type="entry name" value="Cyt_P450"/>
</dbReference>
<evidence type="ECO:0000256" key="2">
    <source>
        <dbReference type="ARBA" id="ARBA00010018"/>
    </source>
</evidence>
<evidence type="ECO:0000259" key="18">
    <source>
        <dbReference type="PROSITE" id="PS51384"/>
    </source>
</evidence>
<keyword evidence="20" id="KW-1185">Reference proteome</keyword>
<evidence type="ECO:0000256" key="11">
    <source>
        <dbReference type="ARBA" id="ARBA00023002"/>
    </source>
</evidence>
<keyword evidence="5 14" id="KW-0285">Flavoprotein</keyword>
<feature type="domain" description="FAD-binding FR-type" evidence="18">
    <location>
        <begin position="690"/>
        <end position="923"/>
    </location>
</feature>
<comment type="catalytic activity">
    <reaction evidence="14">
        <text>2 oxidized [cytochrome P450] + NADPH = 2 reduced [cytochrome P450] + NADP(+) + H(+)</text>
        <dbReference type="Rhea" id="RHEA:24040"/>
        <dbReference type="Rhea" id="RHEA-COMP:14627"/>
        <dbReference type="Rhea" id="RHEA-COMP:14628"/>
        <dbReference type="ChEBI" id="CHEBI:15378"/>
        <dbReference type="ChEBI" id="CHEBI:55376"/>
        <dbReference type="ChEBI" id="CHEBI:57783"/>
        <dbReference type="ChEBI" id="CHEBI:58349"/>
        <dbReference type="ChEBI" id="CHEBI:60344"/>
        <dbReference type="EC" id="1.6.2.4"/>
    </reaction>
</comment>
<dbReference type="EC" id="1.6.2.4" evidence="14"/>
<feature type="region of interest" description="Disordered" evidence="16">
    <location>
        <begin position="552"/>
        <end position="584"/>
    </location>
</feature>
<keyword evidence="12 14" id="KW-0408">Iron</keyword>
<dbReference type="PRINTS" id="PR00385">
    <property type="entry name" value="P450"/>
</dbReference>
<dbReference type="GO" id="GO:0020037">
    <property type="term" value="F:heme binding"/>
    <property type="evidence" value="ECO:0007669"/>
    <property type="project" value="UniProtKB-UniRule"/>
</dbReference>
<feature type="binding site" description="axial binding residue" evidence="15">
    <location>
        <position position="426"/>
    </location>
    <ligand>
        <name>heme</name>
        <dbReference type="ChEBI" id="CHEBI:30413"/>
    </ligand>
    <ligandPart>
        <name>Fe</name>
        <dbReference type="ChEBI" id="CHEBI:18248"/>
    </ligandPart>
</feature>
<evidence type="ECO:0000256" key="1">
    <source>
        <dbReference type="ARBA" id="ARBA00001971"/>
    </source>
</evidence>
<evidence type="ECO:0000256" key="4">
    <source>
        <dbReference type="ARBA" id="ARBA00022617"/>
    </source>
</evidence>
<evidence type="ECO:0000256" key="14">
    <source>
        <dbReference type="PIRNR" id="PIRNR000209"/>
    </source>
</evidence>
<keyword evidence="6 14" id="KW-0288">FMN</keyword>
<dbReference type="InterPro" id="IPR017938">
    <property type="entry name" value="Riboflavin_synthase-like_b-brl"/>
</dbReference>
<name>A0A9P1H097_9PEZI</name>
<accession>A0A9P1H097</accession>
<evidence type="ECO:0000313" key="20">
    <source>
        <dbReference type="Proteomes" id="UP000838763"/>
    </source>
</evidence>
<dbReference type="PROSITE" id="PS50902">
    <property type="entry name" value="FLAVODOXIN_LIKE"/>
    <property type="match status" value="1"/>
</dbReference>
<dbReference type="GO" id="GO:0003958">
    <property type="term" value="F:NADPH-hemoprotein reductase activity"/>
    <property type="evidence" value="ECO:0007669"/>
    <property type="project" value="UniProtKB-UniRule"/>
</dbReference>
<dbReference type="GO" id="GO:0005506">
    <property type="term" value="F:iron ion binding"/>
    <property type="evidence" value="ECO:0007669"/>
    <property type="project" value="UniProtKB-UniRule"/>
</dbReference>
<comment type="catalytic activity">
    <reaction evidence="14">
        <text>an organic molecule + reduced [NADPH--hemoprotein reductase] + O2 = an alcohol + oxidized [NADPH--hemoprotein reductase] + H2O + H(+)</text>
        <dbReference type="Rhea" id="RHEA:17149"/>
        <dbReference type="Rhea" id="RHEA-COMP:11964"/>
        <dbReference type="Rhea" id="RHEA-COMP:11965"/>
        <dbReference type="ChEBI" id="CHEBI:15377"/>
        <dbReference type="ChEBI" id="CHEBI:15378"/>
        <dbReference type="ChEBI" id="CHEBI:15379"/>
        <dbReference type="ChEBI" id="CHEBI:30879"/>
        <dbReference type="ChEBI" id="CHEBI:57618"/>
        <dbReference type="ChEBI" id="CHEBI:58210"/>
        <dbReference type="ChEBI" id="CHEBI:142491"/>
        <dbReference type="EC" id="1.14.14.1"/>
    </reaction>
</comment>
<dbReference type="InterPro" id="IPR023206">
    <property type="entry name" value="Bifunctional_P450_P450_red"/>
</dbReference>
<dbReference type="PROSITE" id="PS51384">
    <property type="entry name" value="FAD_FR"/>
    <property type="match status" value="1"/>
</dbReference>
<dbReference type="PROSITE" id="PS00086">
    <property type="entry name" value="CYTOCHROME_P450"/>
    <property type="match status" value="1"/>
</dbReference>
<protein>
    <recommendedName>
        <fullName evidence="14">Bifunctional cytochrome P450/NADPH--P450 reductase</fullName>
    </recommendedName>
    <domain>
        <recommendedName>
            <fullName evidence="14">Cytochrome P450</fullName>
            <ecNumber evidence="14">1.14.14.1</ecNumber>
        </recommendedName>
    </domain>
    <domain>
        <recommendedName>
            <fullName evidence="14">NADPH--cytochrome P450 reductase</fullName>
            <ecNumber evidence="14">1.6.2.4</ecNumber>
        </recommendedName>
    </domain>
</protein>
<evidence type="ECO:0000256" key="9">
    <source>
        <dbReference type="ARBA" id="ARBA00022857"/>
    </source>
</evidence>
<keyword evidence="7 14" id="KW-0479">Metal-binding</keyword>
<evidence type="ECO:0000256" key="13">
    <source>
        <dbReference type="ARBA" id="ARBA00023033"/>
    </source>
</evidence>
<comment type="cofactor">
    <cofactor evidence="14">
        <name>FAD</name>
        <dbReference type="ChEBI" id="CHEBI:57692"/>
    </cofactor>
    <cofactor evidence="14">
        <name>FMN</name>
        <dbReference type="ChEBI" id="CHEBI:58210"/>
    </cofactor>
</comment>
<dbReference type="SUPFAM" id="SSF63380">
    <property type="entry name" value="Riboflavin synthase domain-like"/>
    <property type="match status" value="1"/>
</dbReference>
<dbReference type="Proteomes" id="UP000838763">
    <property type="component" value="Unassembled WGS sequence"/>
</dbReference>
<dbReference type="Gene3D" id="1.10.630.10">
    <property type="entry name" value="Cytochrome P450"/>
    <property type="match status" value="1"/>
</dbReference>
<dbReference type="Gene3D" id="1.20.990.10">
    <property type="entry name" value="NADPH-cytochrome p450 Reductase, Chain A, domain 3"/>
    <property type="match status" value="1"/>
</dbReference>
<organism evidence="19 20">
    <name type="scientific">Parascedosporium putredinis</name>
    <dbReference type="NCBI Taxonomy" id="1442378"/>
    <lineage>
        <taxon>Eukaryota</taxon>
        <taxon>Fungi</taxon>
        <taxon>Dikarya</taxon>
        <taxon>Ascomycota</taxon>
        <taxon>Pezizomycotina</taxon>
        <taxon>Sordariomycetes</taxon>
        <taxon>Hypocreomycetidae</taxon>
        <taxon>Microascales</taxon>
        <taxon>Microascaceae</taxon>
        <taxon>Parascedosporium</taxon>
    </lineage>
</organism>
<dbReference type="GO" id="GO:0010181">
    <property type="term" value="F:FMN binding"/>
    <property type="evidence" value="ECO:0007669"/>
    <property type="project" value="UniProtKB-UniRule"/>
</dbReference>
<comment type="cofactor">
    <cofactor evidence="1 14 15">
        <name>heme</name>
        <dbReference type="ChEBI" id="CHEBI:30413"/>
    </cofactor>
</comment>
<dbReference type="InterPro" id="IPR017972">
    <property type="entry name" value="Cyt_P450_CS"/>
</dbReference>
<evidence type="ECO:0000256" key="10">
    <source>
        <dbReference type="ARBA" id="ARBA00022982"/>
    </source>
</evidence>
<feature type="domain" description="Flavodoxin-like" evidence="17">
    <location>
        <begin position="514"/>
        <end position="649"/>
    </location>
</feature>
<dbReference type="FunFam" id="1.10.630.10:FF:000040">
    <property type="entry name" value="Bifunctional cytochrome P450/NADPH--P450 reductase"/>
    <property type="match status" value="1"/>
</dbReference>
<comment type="similarity">
    <text evidence="2 14">In the N-terminal section; belongs to the cytochrome P450 family.</text>
</comment>
<gene>
    <name evidence="19" type="ORF">PPNO1_LOCUS3918</name>
</gene>
<dbReference type="PANTHER" id="PTHR24305:SF108">
    <property type="entry name" value="P450, PUTATIVE (EUROFUNG)-RELATED"/>
    <property type="match status" value="1"/>
</dbReference>
<dbReference type="InterPro" id="IPR039261">
    <property type="entry name" value="FNR_nucleotide-bd"/>
</dbReference>
<keyword evidence="11 14" id="KW-0560">Oxidoreductase</keyword>
<evidence type="ECO:0000256" key="8">
    <source>
        <dbReference type="ARBA" id="ARBA00022827"/>
    </source>
</evidence>
<evidence type="ECO:0000256" key="6">
    <source>
        <dbReference type="ARBA" id="ARBA00022643"/>
    </source>
</evidence>
<dbReference type="PIRSF" id="PIRSF000209">
    <property type="entry name" value="Bifunctional_P450_P450R"/>
    <property type="match status" value="1"/>
</dbReference>
<evidence type="ECO:0000256" key="16">
    <source>
        <dbReference type="SAM" id="MobiDB-lite"/>
    </source>
</evidence>
<keyword evidence="8 14" id="KW-0274">FAD</keyword>
<dbReference type="PANTHER" id="PTHR24305">
    <property type="entry name" value="CYTOCHROME P450"/>
    <property type="match status" value="1"/>
</dbReference>
<proteinExistence type="inferred from homology"/>
<feature type="region of interest" description="Disordered" evidence="16">
    <location>
        <begin position="917"/>
        <end position="936"/>
    </location>
</feature>
<dbReference type="InterPro" id="IPR002401">
    <property type="entry name" value="Cyt_P450_E_grp-I"/>
</dbReference>
<sequence length="1060" mass="118824">MPEPVEETVPIPEPQGLPLLGHVRSINPDFPLGSMPNPPRLFHYHPADHAHRKGEIYRLNFAGSTTVVVSTHELVNETCDEKRFQKTISKTLQQVRNGVHDGLFTAHNNSEEWAIAHRILMPAFGPLSIRNMYPEMHDVAAQLAMKWARHGPSAPIHVTDDFTRLTLDTIALCSMDFRFNSFYSPQLHPFVEAMGDFLKECGARAQRLPLLPAGLLHRARDQKYERDIEVLRSTAQSVLDARRAERSSNDRKDLLSAMLRGVDPKTGRRMSDDSIMDNLITFLIAGHETTSGTLSFAFYQLLRHPDAYAKAQQEVGSVVGTGPIHVDHLSRLPFLNAVLRETLRVNAPIPMFAVEAKEDTLLLGKYPVKKGEPIVNLLARAHVDPAVFGEDADEFKPERMLDANFDRLNNEFPNCWKPFGNGARGCIGRPFAWQEALLVMAMLLQNFNFVLDPKYTLGIKQTLTIKPADMHFRAILRDGLTPPPSSTGCPAKASNGQHANGGEPAAATTTGIPMTILYGSNSGTCEALAQRVAADASTHGFRVDKLDCLDSANGKLPATNPSSSSPPPTRASPRQRRPLSASPPPLEGVTYAVFGCGHRDWTQTFHRVPKLVDCTLADRGADRLVDIGLSDVSAAATFSDFETWEDDKLWPALKERFKPEADGRPGSSAGSATTALKVQVLNPRTSALRQDVKEAVVVEARTLTSGSQEKRHIEIKLPEGMTYSAGDYLAVLPSNPEQTVRRVMRRFKLQWDAQILIESEIHTSLPVNTAQKNVLVLADAAVDDKTKAELTRLANDGFDKEVTGKRCSVLDLLERFPTVELDVGTFLSMMPPIRVRQYSISSSPLWKPDHVTITYSVVHALPLRPRLLLWRRLLLPRLPLRRRPPRRIRTPLRRTLQPPRRSGADAHRMRLRRHGPRPLSRLCPRASRHDPQRAPTRPRHALLRLPIPETDDLYREEFDEWERLGAVEVRRAYSQAGAGAEAGHVQDRLWADRYDVIPLWVEGAKVYMCGARKVSDAVRDVWVKVREEYLRKEGKTEGEDEARTWFEGLRNVRYVMDVFD</sequence>
<dbReference type="OrthoDB" id="1470350at2759"/>
<evidence type="ECO:0000256" key="7">
    <source>
        <dbReference type="ARBA" id="ARBA00022723"/>
    </source>
</evidence>